<evidence type="ECO:0000313" key="3">
    <source>
        <dbReference type="Proteomes" id="UP000729357"/>
    </source>
</evidence>
<feature type="domain" description="Hydantoinase B/oxoprolinase" evidence="1">
    <location>
        <begin position="1"/>
        <end position="308"/>
    </location>
</feature>
<dbReference type="PANTHER" id="PTHR11365">
    <property type="entry name" value="5-OXOPROLINASE RELATED"/>
    <property type="match status" value="1"/>
</dbReference>
<dbReference type="PANTHER" id="PTHR11365:SF2">
    <property type="entry name" value="5-OXOPROLINASE"/>
    <property type="match status" value="1"/>
</dbReference>
<gene>
    <name evidence="2" type="ORF">KCU98_g4007</name>
</gene>
<dbReference type="Pfam" id="PF02538">
    <property type="entry name" value="Hydantoinase_B"/>
    <property type="match status" value="1"/>
</dbReference>
<dbReference type="GO" id="GO:0005829">
    <property type="term" value="C:cytosol"/>
    <property type="evidence" value="ECO:0007669"/>
    <property type="project" value="TreeGrafter"/>
</dbReference>
<keyword evidence="3" id="KW-1185">Reference proteome</keyword>
<dbReference type="EMBL" id="JAHFXS010000304">
    <property type="protein sequence ID" value="KAG9986481.1"/>
    <property type="molecule type" value="Genomic_DNA"/>
</dbReference>
<evidence type="ECO:0000313" key="2">
    <source>
        <dbReference type="EMBL" id="KAG9986481.1"/>
    </source>
</evidence>
<comment type="caution">
    <text evidence="2">The sequence shown here is derived from an EMBL/GenBank/DDBJ whole genome shotgun (WGS) entry which is preliminary data.</text>
</comment>
<protein>
    <submittedName>
        <fullName evidence="2">5-oxoprolinase</fullName>
    </submittedName>
</protein>
<organism evidence="2 3">
    <name type="scientific">Aureobasidium melanogenum</name>
    <name type="common">Aureobasidium pullulans var. melanogenum</name>
    <dbReference type="NCBI Taxonomy" id="46634"/>
    <lineage>
        <taxon>Eukaryota</taxon>
        <taxon>Fungi</taxon>
        <taxon>Dikarya</taxon>
        <taxon>Ascomycota</taxon>
        <taxon>Pezizomycotina</taxon>
        <taxon>Dothideomycetes</taxon>
        <taxon>Dothideomycetidae</taxon>
        <taxon>Dothideales</taxon>
        <taxon>Saccotheciaceae</taxon>
        <taxon>Aureobasidium</taxon>
    </lineage>
</organism>
<dbReference type="InterPro" id="IPR045079">
    <property type="entry name" value="Oxoprolinase-like"/>
</dbReference>
<name>A0A9P8FY07_AURME</name>
<sequence length="343" mass="36341">MISEYTMEAVHMYMGAIQDAAELSIRNLFKRIAQGESSRTVSATDYMDDGTAVVLNVKMNGENGSATFDFSGNWNAPIAITTSAIIYALRCMVDSDIPLNHGCIKPIDVVIPEGSFLNPSAGAAVCAGNVLTSQRIVDVIFRAFETCAASQGCMNNFTFGVDGEGGFGYYETICGGSGAGPTWHGTSGVHTHMTNTRITDPESLERRYPVVLREFSLRSGSGGRGEFNGGDGVIRDVEFRIPMTASILSERRAFQPYGLKGGEDGGRGVNIWIRSDGRRINVGGKGSAKVTPGDRFVIQSPGGGAYGAIKKGQSTLTSSLACTIIEPIAGGSVHLARTLGEQN</sequence>
<accession>A0A9P8FY07</accession>
<reference evidence="2" key="1">
    <citation type="journal article" date="2021" name="J Fungi (Basel)">
        <title>Virulence traits and population genomics of the black yeast Aureobasidium melanogenum.</title>
        <authorList>
            <person name="Cernosa A."/>
            <person name="Sun X."/>
            <person name="Gostincar C."/>
            <person name="Fang C."/>
            <person name="Gunde-Cimerman N."/>
            <person name="Song Z."/>
        </authorList>
    </citation>
    <scope>NUCLEOTIDE SEQUENCE</scope>
    <source>
        <strain evidence="2">EXF-9298</strain>
    </source>
</reference>
<dbReference type="GO" id="GO:0017168">
    <property type="term" value="F:5-oxoprolinase (ATP-hydrolyzing) activity"/>
    <property type="evidence" value="ECO:0007669"/>
    <property type="project" value="TreeGrafter"/>
</dbReference>
<dbReference type="GO" id="GO:0006749">
    <property type="term" value="P:glutathione metabolic process"/>
    <property type="evidence" value="ECO:0007669"/>
    <property type="project" value="TreeGrafter"/>
</dbReference>
<dbReference type="Proteomes" id="UP000729357">
    <property type="component" value="Unassembled WGS sequence"/>
</dbReference>
<dbReference type="AlphaFoldDB" id="A0A9P8FY07"/>
<proteinExistence type="predicted"/>
<reference evidence="2" key="2">
    <citation type="submission" date="2021-08" db="EMBL/GenBank/DDBJ databases">
        <authorList>
            <person name="Gostincar C."/>
            <person name="Sun X."/>
            <person name="Song Z."/>
            <person name="Gunde-Cimerman N."/>
        </authorList>
    </citation>
    <scope>NUCLEOTIDE SEQUENCE</scope>
    <source>
        <strain evidence="2">EXF-9298</strain>
    </source>
</reference>
<feature type="non-terminal residue" evidence="2">
    <location>
        <position position="1"/>
    </location>
</feature>
<dbReference type="InterPro" id="IPR003692">
    <property type="entry name" value="Hydantoinase_B"/>
</dbReference>
<evidence type="ECO:0000259" key="1">
    <source>
        <dbReference type="Pfam" id="PF02538"/>
    </source>
</evidence>